<gene>
    <name evidence="1" type="primary">AIM41</name>
    <name evidence="2" type="ORF">EJ02DRAFT_450250</name>
</gene>
<protein>
    <recommendedName>
        <fullName evidence="1">Altered inheritance of mitochondria protein 41</fullName>
    </recommendedName>
</protein>
<organism evidence="2 3">
    <name type="scientific">Clathrospora elynae</name>
    <dbReference type="NCBI Taxonomy" id="706981"/>
    <lineage>
        <taxon>Eukaryota</taxon>
        <taxon>Fungi</taxon>
        <taxon>Dikarya</taxon>
        <taxon>Ascomycota</taxon>
        <taxon>Pezizomycotina</taxon>
        <taxon>Dothideomycetes</taxon>
        <taxon>Pleosporomycetidae</taxon>
        <taxon>Pleosporales</taxon>
        <taxon>Diademaceae</taxon>
        <taxon>Clathrospora</taxon>
    </lineage>
</organism>
<name>A0A6A5T850_9PLEO</name>
<dbReference type="GO" id="GO:0016884">
    <property type="term" value="F:carbon-nitrogen ligase activity, with glutamine as amido-N-donor"/>
    <property type="evidence" value="ECO:0007669"/>
    <property type="project" value="UniProtKB-UniRule"/>
</dbReference>
<sequence length="182" mass="19877">MSLFRSSILCRSLLAPSRPICLRYSSTTTSEATILPRLQADLKTAMRSKNKPALNTIRALQAEIINASKTAKPITTDGALYSLIQKQIKASTSAIEEFQGAKRQDLVDKEQAQLDVLKSYAGEIPKVEEGELDALVKSVVEGLEEGKRNFGSVMGKMIGGIKGRPFDMEYVTRKIEAAVGTK</sequence>
<dbReference type="SUPFAM" id="SSF89095">
    <property type="entry name" value="GatB/YqeY motif"/>
    <property type="match status" value="1"/>
</dbReference>
<reference evidence="2" key="1">
    <citation type="journal article" date="2020" name="Stud. Mycol.">
        <title>101 Dothideomycetes genomes: a test case for predicting lifestyles and emergence of pathogens.</title>
        <authorList>
            <person name="Haridas S."/>
            <person name="Albert R."/>
            <person name="Binder M."/>
            <person name="Bloem J."/>
            <person name="Labutti K."/>
            <person name="Salamov A."/>
            <person name="Andreopoulos B."/>
            <person name="Baker S."/>
            <person name="Barry K."/>
            <person name="Bills G."/>
            <person name="Bluhm B."/>
            <person name="Cannon C."/>
            <person name="Castanera R."/>
            <person name="Culley D."/>
            <person name="Daum C."/>
            <person name="Ezra D."/>
            <person name="Gonzalez J."/>
            <person name="Henrissat B."/>
            <person name="Kuo A."/>
            <person name="Liang C."/>
            <person name="Lipzen A."/>
            <person name="Lutzoni F."/>
            <person name="Magnuson J."/>
            <person name="Mondo S."/>
            <person name="Nolan M."/>
            <person name="Ohm R."/>
            <person name="Pangilinan J."/>
            <person name="Park H.-J."/>
            <person name="Ramirez L."/>
            <person name="Alfaro M."/>
            <person name="Sun H."/>
            <person name="Tritt A."/>
            <person name="Yoshinaga Y."/>
            <person name="Zwiers L.-H."/>
            <person name="Turgeon B."/>
            <person name="Goodwin S."/>
            <person name="Spatafora J."/>
            <person name="Crous P."/>
            <person name="Grigoriev I."/>
        </authorList>
    </citation>
    <scope>NUCLEOTIDE SEQUENCE</scope>
    <source>
        <strain evidence="2">CBS 161.51</strain>
    </source>
</reference>
<dbReference type="EMBL" id="ML976001">
    <property type="protein sequence ID" value="KAF1946916.1"/>
    <property type="molecule type" value="Genomic_DNA"/>
</dbReference>
<dbReference type="GO" id="GO:0005739">
    <property type="term" value="C:mitochondrion"/>
    <property type="evidence" value="ECO:0007669"/>
    <property type="project" value="UniProtKB-SubCell"/>
</dbReference>
<dbReference type="AlphaFoldDB" id="A0A6A5T850"/>
<dbReference type="InterPro" id="IPR019004">
    <property type="entry name" value="YqeY/Aim41"/>
</dbReference>
<evidence type="ECO:0000256" key="1">
    <source>
        <dbReference type="RuleBase" id="RU365099"/>
    </source>
</evidence>
<dbReference type="OrthoDB" id="538640at2759"/>
<dbReference type="Pfam" id="PF09424">
    <property type="entry name" value="YqeY"/>
    <property type="match status" value="1"/>
</dbReference>
<keyword evidence="1" id="KW-0496">Mitochondrion</keyword>
<dbReference type="Gene3D" id="1.10.1510.10">
    <property type="entry name" value="Uncharacterised protein YqeY/AIM41 PF09424, N-terminal domain"/>
    <property type="match status" value="1"/>
</dbReference>
<accession>A0A6A5T850</accession>
<proteinExistence type="inferred from homology"/>
<evidence type="ECO:0000313" key="3">
    <source>
        <dbReference type="Proteomes" id="UP000800038"/>
    </source>
</evidence>
<comment type="similarity">
    <text evidence="1">Belongs to the AIM41 family.</text>
</comment>
<comment type="subcellular location">
    <subcellularLocation>
        <location evidence="1">Mitochondrion</location>
    </subcellularLocation>
</comment>
<dbReference type="PANTHER" id="PTHR28055:SF1">
    <property type="entry name" value="ALTERED INHERITANCE OF MITOCHONDRIA PROTEIN 41, MITOCHONDRIAL"/>
    <property type="match status" value="1"/>
</dbReference>
<dbReference type="Proteomes" id="UP000800038">
    <property type="component" value="Unassembled WGS sequence"/>
</dbReference>
<dbReference type="PANTHER" id="PTHR28055">
    <property type="entry name" value="ALTERED INHERITANCE OF MITOCHONDRIA PROTEIN 41, MITOCHONDRIAL"/>
    <property type="match status" value="1"/>
</dbReference>
<dbReference type="InterPro" id="IPR042184">
    <property type="entry name" value="YqeY/Aim41_N"/>
</dbReference>
<dbReference type="InterPro" id="IPR003789">
    <property type="entry name" value="Asn/Gln_tRNA_amidoTrase-B-like"/>
</dbReference>
<keyword evidence="3" id="KW-1185">Reference proteome</keyword>
<evidence type="ECO:0000313" key="2">
    <source>
        <dbReference type="EMBL" id="KAF1946916.1"/>
    </source>
</evidence>